<feature type="binding site" evidence="10">
    <location>
        <position position="239"/>
    </location>
    <ligand>
        <name>ATP</name>
        <dbReference type="ChEBI" id="CHEBI:30616"/>
    </ligand>
</feature>
<evidence type="ECO:0000256" key="2">
    <source>
        <dbReference type="ARBA" id="ARBA00001946"/>
    </source>
</evidence>
<keyword evidence="6 10" id="KW-0658">Purine biosynthesis</keyword>
<comment type="caution">
    <text evidence="12">The sequence shown here is derived from an EMBL/GenBank/DDBJ whole genome shotgun (WGS) entry which is preliminary data.</text>
</comment>
<evidence type="ECO:0000259" key="11">
    <source>
        <dbReference type="PROSITE" id="PS50975"/>
    </source>
</evidence>
<evidence type="ECO:0000256" key="4">
    <source>
        <dbReference type="ARBA" id="ARBA00022723"/>
    </source>
</evidence>
<dbReference type="InterPro" id="IPR013815">
    <property type="entry name" value="ATP_grasp_subdomain_1"/>
</dbReference>
<keyword evidence="7 10" id="KW-0067">ATP-binding</keyword>
<dbReference type="PANTHER" id="PTHR38147">
    <property type="entry name" value="5-FORMAMINOIMIDAZOLE-4-CARBOXAMIDE-1-(BETA)-D-RIBOFURANOSYL 5'-MONOPHOSPHATE SYNTHETASE-RELATED"/>
    <property type="match status" value="1"/>
</dbReference>
<evidence type="ECO:0000313" key="12">
    <source>
        <dbReference type="EMBL" id="RSN67739.1"/>
    </source>
</evidence>
<dbReference type="UniPathway" id="UPA00074">
    <property type="reaction ID" value="UER00134"/>
</dbReference>
<keyword evidence="5 10" id="KW-0547">Nucleotide-binding</keyword>
<dbReference type="GO" id="GO:0006189">
    <property type="term" value="P:'de novo' IMP biosynthetic process"/>
    <property type="evidence" value="ECO:0007669"/>
    <property type="project" value="UniProtKB-UniRule"/>
</dbReference>
<evidence type="ECO:0000256" key="8">
    <source>
        <dbReference type="ARBA" id="ARBA00022842"/>
    </source>
</evidence>
<evidence type="ECO:0000256" key="7">
    <source>
        <dbReference type="ARBA" id="ARBA00022840"/>
    </source>
</evidence>
<comment type="cofactor">
    <cofactor evidence="2">
        <name>Mg(2+)</name>
        <dbReference type="ChEBI" id="CHEBI:18420"/>
    </cofactor>
</comment>
<name>A0A3R9Q8A1_9CREN</name>
<dbReference type="AlphaFoldDB" id="A0A3R9Q8A1"/>
<reference evidence="12 13" key="1">
    <citation type="submission" date="2018-10" db="EMBL/GenBank/DDBJ databases">
        <title>Co-occurring genomic capacity for anaerobic methane metabolism and dissimilatory sulfite reduction discovered in the Korarchaeota.</title>
        <authorList>
            <person name="Mckay L.J."/>
            <person name="Dlakic M."/>
            <person name="Fields M.W."/>
            <person name="Delmont T.O."/>
            <person name="Eren A.M."/>
            <person name="Jay Z.J."/>
            <person name="Klingelsmith K.B."/>
            <person name="Rusch D.B."/>
            <person name="Inskeep W.P."/>
        </authorList>
    </citation>
    <scope>NUCLEOTIDE SEQUENCE [LARGE SCALE GENOMIC DNA]</scope>
    <source>
        <strain evidence="12 13">WS</strain>
    </source>
</reference>
<protein>
    <recommendedName>
        <fullName evidence="10">5-formaminoimidazole-4-carboxamide-1-(beta)-D-ribofuranosyl 5'-monophosphate synthetase</fullName>
        <ecNumber evidence="10">6.3.4.23</ecNumber>
    </recommendedName>
    <alternativeName>
        <fullName evidence="10">5-aminoimidazole-4-carboxamide-1-beta-D-ribofuranosyl 5'-monophosphate--formate ligase</fullName>
    </alternativeName>
</protein>
<keyword evidence="3 10" id="KW-0436">Ligase</keyword>
<comment type="similarity">
    <text evidence="10">Belongs to the phosphohexose mutase family.</text>
</comment>
<evidence type="ECO:0000256" key="10">
    <source>
        <dbReference type="HAMAP-Rule" id="MF_01163"/>
    </source>
</evidence>
<dbReference type="EMBL" id="RCOR01000042">
    <property type="protein sequence ID" value="RSN67739.1"/>
    <property type="molecule type" value="Genomic_DNA"/>
</dbReference>
<evidence type="ECO:0000256" key="3">
    <source>
        <dbReference type="ARBA" id="ARBA00022598"/>
    </source>
</evidence>
<dbReference type="PROSITE" id="PS50975">
    <property type="entry name" value="ATP_GRASP"/>
    <property type="match status" value="1"/>
</dbReference>
<evidence type="ECO:0000256" key="9">
    <source>
        <dbReference type="ARBA" id="ARBA00023211"/>
    </source>
</evidence>
<dbReference type="InterPro" id="IPR011761">
    <property type="entry name" value="ATP-grasp"/>
</dbReference>
<dbReference type="SUPFAM" id="SSF56059">
    <property type="entry name" value="Glutathione synthetase ATP-binding domain-like"/>
    <property type="match status" value="1"/>
</dbReference>
<evidence type="ECO:0000256" key="1">
    <source>
        <dbReference type="ARBA" id="ARBA00001936"/>
    </source>
</evidence>
<dbReference type="EC" id="6.3.4.23" evidence="10"/>
<dbReference type="SUPFAM" id="SSF52440">
    <property type="entry name" value="PreATP-grasp domain"/>
    <property type="match status" value="1"/>
</dbReference>
<dbReference type="Pfam" id="PF06849">
    <property type="entry name" value="DUF1246"/>
    <property type="match status" value="1"/>
</dbReference>
<comment type="cofactor">
    <cofactor evidence="1">
        <name>Mn(2+)</name>
        <dbReference type="ChEBI" id="CHEBI:29035"/>
    </cofactor>
</comment>
<dbReference type="HAMAP" id="MF_01163">
    <property type="entry name" value="IMP_biosynth_PurP"/>
    <property type="match status" value="1"/>
</dbReference>
<evidence type="ECO:0000313" key="13">
    <source>
        <dbReference type="Proteomes" id="UP000278149"/>
    </source>
</evidence>
<dbReference type="InterPro" id="IPR009720">
    <property type="entry name" value="IMP_biosynth_PurP_C"/>
</dbReference>
<dbReference type="InterPro" id="IPR010672">
    <property type="entry name" value="IMP_biosynth_PurP_N"/>
</dbReference>
<keyword evidence="4" id="KW-0479">Metal-binding</keyword>
<dbReference type="Proteomes" id="UP000278149">
    <property type="component" value="Unassembled WGS sequence"/>
</dbReference>
<dbReference type="Gene3D" id="3.30.1490.20">
    <property type="entry name" value="ATP-grasp fold, A domain"/>
    <property type="match status" value="1"/>
</dbReference>
<comment type="function">
    <text evidence="10">Catalyzes the ATP- and formate-dependent formylation of 5-aminoimidazole-4-carboxamide-1-beta-d-ribofuranosyl 5'-monophosphate (AICAR) to 5-formaminoimidazole-4-carboxamide-1-beta-d-ribofuranosyl 5'-monophosphate (FAICAR) in the absence of folates.</text>
</comment>
<dbReference type="Gene3D" id="3.30.470.20">
    <property type="entry name" value="ATP-grasp fold, B domain"/>
    <property type="match status" value="1"/>
</dbReference>
<dbReference type="PIRSF" id="PIRSF004602">
    <property type="entry name" value="ATPgrasp_PurP"/>
    <property type="match status" value="1"/>
</dbReference>
<dbReference type="RefSeq" id="WP_125742620.1">
    <property type="nucleotide sequence ID" value="NZ_RCOR01000042.1"/>
</dbReference>
<dbReference type="Gene3D" id="3.40.50.20">
    <property type="match status" value="1"/>
</dbReference>
<dbReference type="PANTHER" id="PTHR38147:SF2">
    <property type="entry name" value="5-FORMAMINOIMIDAZOLE-4-CARBOXAMIDE-1-(BETA)-D-RIBOFURANOSYL 5'-MONOPHOSPHATE SYNTHETASE"/>
    <property type="match status" value="1"/>
</dbReference>
<organism evidence="12 13">
    <name type="scientific">Candidatus Korarchaeum cryptofilum</name>
    <dbReference type="NCBI Taxonomy" id="498846"/>
    <lineage>
        <taxon>Archaea</taxon>
        <taxon>Thermoproteota</taxon>
        <taxon>Candidatus Korarchaeia</taxon>
        <taxon>Candidatus Korarchaeales</taxon>
        <taxon>Candidatus Korarchaeaceae</taxon>
        <taxon>Candidatus Korarchaeum</taxon>
    </lineage>
</organism>
<dbReference type="Pfam" id="PF06973">
    <property type="entry name" value="DUF1297"/>
    <property type="match status" value="1"/>
</dbReference>
<feature type="binding site" evidence="10">
    <location>
        <position position="263"/>
    </location>
    <ligand>
        <name>5-amino-1-(5-phospho-beta-D-ribosyl)imidazole-4-carboxamide</name>
        <dbReference type="ChEBI" id="CHEBI:58475"/>
    </ligand>
</feature>
<comment type="catalytic activity">
    <reaction evidence="10">
        <text>5-amino-1-(5-phospho-beta-D-ribosyl)imidazole-4-carboxamide + formate + ATP = 5-formamido-1-(5-phospho-D-ribosyl)imidazole-4-carboxamide + ADP + phosphate</text>
        <dbReference type="Rhea" id="RHEA:24836"/>
        <dbReference type="ChEBI" id="CHEBI:15740"/>
        <dbReference type="ChEBI" id="CHEBI:30616"/>
        <dbReference type="ChEBI" id="CHEBI:43474"/>
        <dbReference type="ChEBI" id="CHEBI:58467"/>
        <dbReference type="ChEBI" id="CHEBI:58475"/>
        <dbReference type="ChEBI" id="CHEBI:456216"/>
        <dbReference type="EC" id="6.3.4.23"/>
    </reaction>
</comment>
<proteinExistence type="inferred from homology"/>
<sequence>MIPRERILSVLSKYDESDVKIGTICSHSSLQIFNGARREGLRSVGIVLRENKPYYESFPRASPDIFIEVDSYGDLLSEETQEELISENVIMIPHGSFVEYVGSENILERFGVPMFGNRLTLYWEGDRRRQRKWLEDAGVPTPRIYRSPEDIDRPVIVKLHGAKGGKGYFKASSPEEFYEKFSELKERGLVGSLEDVVIEEFIVGVRFYPHFFFSPIESENIADLEGGRLELLGIDRRLEVIDEIHRGLPDLMEDFMDYTVTGNIPVIVREKYLVDLLRDAVKIISSSRRLFYPGLIGPFCMEMIYNPSRGFITFEVSTRIVAGTNLYTDGSPYSYYYYDEPMSMGRRIAREIKEAVKSGSLHKIIY</sequence>
<accession>A0A3R9Q8A1</accession>
<dbReference type="InterPro" id="IPR023656">
    <property type="entry name" value="IMP_biosynth_PurP"/>
</dbReference>
<dbReference type="GO" id="GO:0005524">
    <property type="term" value="F:ATP binding"/>
    <property type="evidence" value="ECO:0007669"/>
    <property type="project" value="UniProtKB-UniRule"/>
</dbReference>
<feature type="domain" description="ATP-grasp" evidence="11">
    <location>
        <begin position="104"/>
        <end position="357"/>
    </location>
</feature>
<keyword evidence="9" id="KW-0464">Manganese</keyword>
<evidence type="ECO:0000256" key="6">
    <source>
        <dbReference type="ARBA" id="ARBA00022755"/>
    </source>
</evidence>
<feature type="binding site" evidence="10">
    <location>
        <position position="96"/>
    </location>
    <ligand>
        <name>5-amino-1-(5-phospho-beta-D-ribosyl)imidazole-4-carboxamide</name>
        <dbReference type="ChEBI" id="CHEBI:58475"/>
    </ligand>
</feature>
<feature type="binding site" evidence="10">
    <location>
        <position position="27"/>
    </location>
    <ligand>
        <name>5-amino-1-(5-phospho-beta-D-ribosyl)imidazole-4-carboxamide</name>
        <dbReference type="ChEBI" id="CHEBI:58475"/>
    </ligand>
</feature>
<evidence type="ECO:0000256" key="5">
    <source>
        <dbReference type="ARBA" id="ARBA00022741"/>
    </source>
</evidence>
<gene>
    <name evidence="10" type="primary">purP</name>
    <name evidence="12" type="ORF">D9Q81_08075</name>
</gene>
<dbReference type="GO" id="GO:0016879">
    <property type="term" value="F:ligase activity, forming carbon-nitrogen bonds"/>
    <property type="evidence" value="ECO:0007669"/>
    <property type="project" value="UniProtKB-UniRule"/>
</dbReference>
<keyword evidence="8" id="KW-0460">Magnesium</keyword>
<comment type="pathway">
    <text evidence="10">Purine metabolism; IMP biosynthesis via de novo pathway; 5-formamido-1-(5-phospho-D-ribosyl)imidazole-4-carboxamide from 5-amino-1-(5-phospho-D-ribosyl)imidazole-4-carboxamide (formate route): step 1/1.</text>
</comment>
<dbReference type="InterPro" id="IPR016185">
    <property type="entry name" value="PreATP-grasp_dom_sf"/>
</dbReference>
<dbReference type="GO" id="GO:0000287">
    <property type="term" value="F:magnesium ion binding"/>
    <property type="evidence" value="ECO:0007669"/>
    <property type="project" value="InterPro"/>
</dbReference>